<dbReference type="AlphaFoldDB" id="V6M9M9"/>
<comment type="caution">
    <text evidence="2">The sequence shown here is derived from an EMBL/GenBank/DDBJ whole genome shotgun (WGS) entry which is preliminary data.</text>
</comment>
<protein>
    <submittedName>
        <fullName evidence="2">Uncharacterized protein</fullName>
    </submittedName>
</protein>
<dbReference type="PATRIC" id="fig|1408254.3.peg.2531"/>
<dbReference type="Proteomes" id="UP000017973">
    <property type="component" value="Unassembled WGS sequence"/>
</dbReference>
<evidence type="ECO:0000256" key="1">
    <source>
        <dbReference type="SAM" id="Coils"/>
    </source>
</evidence>
<keyword evidence="3" id="KW-1185">Reference proteome</keyword>
<organism evidence="2 3">
    <name type="scientific">Brevibacillus panacihumi W25</name>
    <dbReference type="NCBI Taxonomy" id="1408254"/>
    <lineage>
        <taxon>Bacteria</taxon>
        <taxon>Bacillati</taxon>
        <taxon>Bacillota</taxon>
        <taxon>Bacilli</taxon>
        <taxon>Bacillales</taxon>
        <taxon>Paenibacillaceae</taxon>
        <taxon>Brevibacillus</taxon>
    </lineage>
</organism>
<feature type="coiled-coil region" evidence="1">
    <location>
        <begin position="228"/>
        <end position="411"/>
    </location>
</feature>
<sequence>MSKKSGKSRNKNYPYTVVEGIDKYVDAALLAEMPDLTLYTGLKLETKLLKKVGITTSEITRKSMTRKEIVQRVYPHLFEGYNFYNLCVSFWMDFVASDIIERIEKEQNCAIKEIALEDWEEIMDWAIQEKMKVSSMITLFRFVDSPVLHPLIPALIEKYPKKYYQETGVKPGEEFQLGELELKTLDETEEALSEGRTEESASDQELLSGLDEAVKVMGLLKQRLSSVGEDYRSKYEAAHEQINNLTNQVTNLSKELKEKEQQNEMLQKHNEALQKQNRDAKKNVEGLESQLQTQKKESGRLGTLVGEIRKEKDDLQQENRQLQSKVSTLEQEKSVLTKQIEQQLEGEWSKKMLVLRMEKENEAQQFEREINSLSRQVEELEAQLQPQRTRILCLEEELQELRQKYDQLFQQPVHVPEPIQDDGEDLEDFSLDIFIDNKPMQIK</sequence>
<proteinExistence type="predicted"/>
<evidence type="ECO:0000313" key="3">
    <source>
        <dbReference type="Proteomes" id="UP000017973"/>
    </source>
</evidence>
<dbReference type="HOGENOM" id="CLU_617743_0_0_9"/>
<dbReference type="EMBL" id="AYJU01000016">
    <property type="protein sequence ID" value="EST54570.1"/>
    <property type="molecule type" value="Genomic_DNA"/>
</dbReference>
<gene>
    <name evidence="2" type="ORF">T458_12800</name>
</gene>
<dbReference type="STRING" id="1408254.T458_12800"/>
<evidence type="ECO:0000313" key="2">
    <source>
        <dbReference type="EMBL" id="EST54570.1"/>
    </source>
</evidence>
<name>V6M9M9_9BACL</name>
<reference evidence="2 3" key="1">
    <citation type="journal article" date="2014" name="Genome Announc.">
        <title>Draft Genome Sequence of Brevibacillus panacihumi Strain W25, a Halotolerant Hydrocarbon-Degrading Bacterium.</title>
        <authorList>
            <person name="Wang X."/>
            <person name="Jin D."/>
            <person name="Zhou L."/>
            <person name="Wu L."/>
            <person name="An W."/>
            <person name="Chen Y."/>
            <person name="Zhao L."/>
        </authorList>
    </citation>
    <scope>NUCLEOTIDE SEQUENCE [LARGE SCALE GENOMIC DNA]</scope>
    <source>
        <strain evidence="2 3">W25</strain>
    </source>
</reference>
<accession>V6M9M9</accession>
<dbReference type="RefSeq" id="WP_023556486.1">
    <property type="nucleotide sequence ID" value="NZ_KI629782.1"/>
</dbReference>
<dbReference type="OrthoDB" id="2989025at2"/>
<keyword evidence="1" id="KW-0175">Coiled coil</keyword>